<organism evidence="1 2">
    <name type="scientific">Desulfobulbus oralis</name>
    <dbReference type="NCBI Taxonomy" id="1986146"/>
    <lineage>
        <taxon>Bacteria</taxon>
        <taxon>Pseudomonadati</taxon>
        <taxon>Thermodesulfobacteriota</taxon>
        <taxon>Desulfobulbia</taxon>
        <taxon>Desulfobulbales</taxon>
        <taxon>Desulfobulbaceae</taxon>
        <taxon>Desulfobulbus</taxon>
    </lineage>
</organism>
<sequence>MTINIVYQIYLFPGQYFDAETGLHYNWNRFYDPETGRYLSPDPIGLEGGLNLYAYVENDPVNWVDPEGLSYALPIQWGFRTLAAILAANAANDTGKKSIDLSRNNDQECNQCPDYKRIYEENDKHGPARRVTGGGRVIARRPSNGAYALSISAPTGSRRRVAYDIGHGEIVILHETRTDEQNCIKYYHGFVADYMSDLRGRCDIVNTIKKNGWPLPPKR</sequence>
<dbReference type="PANTHER" id="PTHR32305">
    <property type="match status" value="1"/>
</dbReference>
<evidence type="ECO:0008006" key="3">
    <source>
        <dbReference type="Google" id="ProtNLM"/>
    </source>
</evidence>
<dbReference type="EMBL" id="CP021255">
    <property type="protein sequence ID" value="AVD71760.1"/>
    <property type="molecule type" value="Genomic_DNA"/>
</dbReference>
<name>A0A2L1GQ01_9BACT</name>
<dbReference type="InterPro" id="IPR022385">
    <property type="entry name" value="Rhs_assc_core"/>
</dbReference>
<dbReference type="PANTHER" id="PTHR32305:SF15">
    <property type="entry name" value="PROTEIN RHSA-RELATED"/>
    <property type="match status" value="1"/>
</dbReference>
<evidence type="ECO:0000313" key="1">
    <source>
        <dbReference type="EMBL" id="AVD71760.1"/>
    </source>
</evidence>
<protein>
    <recommendedName>
        <fullName evidence="3">RHS repeat-associated core domain-containing protein</fullName>
    </recommendedName>
</protein>
<dbReference type="Proteomes" id="UP000239867">
    <property type="component" value="Chromosome"/>
</dbReference>
<dbReference type="Gene3D" id="2.180.10.10">
    <property type="entry name" value="RHS repeat-associated core"/>
    <property type="match status" value="1"/>
</dbReference>
<accession>A0A2L1GQ01</accession>
<evidence type="ECO:0000313" key="2">
    <source>
        <dbReference type="Proteomes" id="UP000239867"/>
    </source>
</evidence>
<keyword evidence="2" id="KW-1185">Reference proteome</keyword>
<dbReference type="OrthoDB" id="5432803at2"/>
<dbReference type="NCBIfam" id="TIGR03696">
    <property type="entry name" value="Rhs_assc_core"/>
    <property type="match status" value="1"/>
</dbReference>
<dbReference type="AlphaFoldDB" id="A0A2L1GQ01"/>
<proteinExistence type="predicted"/>
<dbReference type="InterPro" id="IPR050708">
    <property type="entry name" value="T6SS_VgrG/RHS"/>
</dbReference>
<dbReference type="PRINTS" id="PR00394">
    <property type="entry name" value="RHSPROTEIN"/>
</dbReference>
<dbReference type="KEGG" id="deo:CAY53_10050"/>
<reference evidence="1 2" key="1">
    <citation type="journal article" date="2018" name="MBio">
        <title>Insights into the evolution of host association through the isolation and characterization of a novel human periodontal pathobiont, Desulfobulbus oralis.</title>
        <authorList>
            <person name="Cross K.L."/>
            <person name="Chirania P."/>
            <person name="Xiong W."/>
            <person name="Beall C.J."/>
            <person name="Elkins J.G."/>
            <person name="Giannone R.J."/>
            <person name="Griffen A.L."/>
            <person name="Guss A.M."/>
            <person name="Hettich R.L."/>
            <person name="Joshi S.S."/>
            <person name="Mokrzan E.M."/>
            <person name="Martin R.K."/>
            <person name="Zhulin I.B."/>
            <person name="Leys E.J."/>
            <person name="Podar M."/>
        </authorList>
    </citation>
    <scope>NUCLEOTIDE SEQUENCE [LARGE SCALE GENOMIC DNA]</scope>
    <source>
        <strain evidence="1 2">ORNL</strain>
    </source>
</reference>
<gene>
    <name evidence="1" type="ORF">CAY53_10050</name>
</gene>